<protein>
    <recommendedName>
        <fullName evidence="2">Coiled-coil protein 142 C-terminal domain-containing protein</fullName>
    </recommendedName>
</protein>
<dbReference type="Pfam" id="PF14923">
    <property type="entry name" value="CCDC142"/>
    <property type="match status" value="1"/>
</dbReference>
<reference evidence="3" key="1">
    <citation type="submission" date="2020-11" db="EMBL/GenBank/DDBJ databases">
        <authorList>
            <person name="Tran Van P."/>
        </authorList>
    </citation>
    <scope>NUCLEOTIDE SEQUENCE</scope>
</reference>
<accession>A0A7R9D9D0</accession>
<dbReference type="PANTHER" id="PTHR21436:SF2">
    <property type="entry name" value="COILED-COIL DOMAIN-CONTAINING PROTEIN 142"/>
    <property type="match status" value="1"/>
</dbReference>
<name>A0A7R9D9D0_TIMCR</name>
<sequence length="941" mass="105517">MSTSKWRLVEDKESTKFYKECSELHRHSTTLVTVLRCVLLKLHEAQANKLSSGVHSKDDDVELQINKHKSGIIVTLRSISCNIREPTLVLFLAVDPISHRTWLTSDRKYSLKNSRPMDWNGRGHLTTGVYLGTPLSVERLGPTMGNNHNSPQVSLPHHRRTLGRSDHQLLSVDDPDPIGYLGNPRHILDPGEGRVGPSKHNDQYRSDLEYAVELMQVAVPSFLDLASRRLPVEMKTQEKTRRTAPQPEVSTPARRTEVWSVVCGSKVGHWREIVWQDRITLLYLCHQVVTDILRCCNNIAEQNHNHRTLENVFRLSNLYNDALALGSKDNQSVSTWCKNTCPILLYPLRKLSITKILQASVSPVQSGGMLSESGQQPAGELFPDANNRSRSDIHRRSKQPGALRQLQALVRHMTPPNATVLPPVNKVTPEGNKLAILPGLDVSGIDRLVAQEERHVATLLCVTARSTPHFLGRSGVKTSRNSGKQKASRQVKDRVVQFYQQVLWGEVGSFMEHVVLWWGSLPMGTMPQEYCREFRNWLHNITVNGGVPQLVVPAVQSLIDGLVCHVSSTSWDQLFRRTMVFGHSRQNNNSGLLGPSQGTVTGQLFCGLLQSLVTLSNSCEVTTEWMSAPPIEDLPLVEQIPVLHRLDHSVHTARLWAANRARQLANSWTVDVFFLVSHADINSCLEQLAQLQLADHKDLSSVRSEHMMVCAKMRAKLVSEVRENIAKLKKLSDENIVMLAAVCRTISLANLSMCFPGPQYWKQNLDPPKCASPYVEKYLDRVLRPVLLAVVPLPVAVQKTVGGMVIRIMCEAWLDHIYSNNVKFTEWGAVQLLNDFGTVPSWLSERVTLSPEVLNSLLRHEVLRRCEGVGRLLLRRPGEHITMVTAPTRTRGTSDSRAGSPQSAGLDTMPAEMFVPNQEQWLELRAPKQRALCSYSLCCSS</sequence>
<feature type="region of interest" description="Disordered" evidence="1">
    <location>
        <begin position="889"/>
        <end position="908"/>
    </location>
</feature>
<dbReference type="InterPro" id="IPR055350">
    <property type="entry name" value="CCDC142_C"/>
</dbReference>
<dbReference type="PANTHER" id="PTHR21436">
    <property type="entry name" value="COILED-COIL DOMAIN-CONTAINING PROTEIN 142"/>
    <property type="match status" value="1"/>
</dbReference>
<feature type="region of interest" description="Disordered" evidence="1">
    <location>
        <begin position="368"/>
        <end position="400"/>
    </location>
</feature>
<feature type="compositionally biased region" description="Polar residues" evidence="1">
    <location>
        <begin position="889"/>
        <end position="905"/>
    </location>
</feature>
<evidence type="ECO:0000256" key="1">
    <source>
        <dbReference type="SAM" id="MobiDB-lite"/>
    </source>
</evidence>
<proteinExistence type="predicted"/>
<feature type="domain" description="Coiled-coil protein 142 C-terminal" evidence="2">
    <location>
        <begin position="503"/>
        <end position="898"/>
    </location>
</feature>
<dbReference type="AlphaFoldDB" id="A0A7R9D9D0"/>
<evidence type="ECO:0000259" key="2">
    <source>
        <dbReference type="Pfam" id="PF14923"/>
    </source>
</evidence>
<gene>
    <name evidence="3" type="ORF">TCEB3V08_LOCUS10082</name>
</gene>
<organism evidence="3">
    <name type="scientific">Timema cristinae</name>
    <name type="common">Walking stick</name>
    <dbReference type="NCBI Taxonomy" id="61476"/>
    <lineage>
        <taxon>Eukaryota</taxon>
        <taxon>Metazoa</taxon>
        <taxon>Ecdysozoa</taxon>
        <taxon>Arthropoda</taxon>
        <taxon>Hexapoda</taxon>
        <taxon>Insecta</taxon>
        <taxon>Pterygota</taxon>
        <taxon>Neoptera</taxon>
        <taxon>Polyneoptera</taxon>
        <taxon>Phasmatodea</taxon>
        <taxon>Timematodea</taxon>
        <taxon>Timematoidea</taxon>
        <taxon>Timematidae</taxon>
        <taxon>Timema</taxon>
    </lineage>
</organism>
<evidence type="ECO:0000313" key="3">
    <source>
        <dbReference type="EMBL" id="CAD7409558.1"/>
    </source>
</evidence>
<dbReference type="EMBL" id="OC321171">
    <property type="protein sequence ID" value="CAD7409558.1"/>
    <property type="molecule type" value="Genomic_DNA"/>
</dbReference>
<dbReference type="InterPro" id="IPR026700">
    <property type="entry name" value="CCDC142"/>
</dbReference>